<accession>A0A7C5U4L9</accession>
<proteinExistence type="predicted"/>
<name>A0A7C5U4L9_9BACT</name>
<dbReference type="EMBL" id="DRXW01000259">
    <property type="protein sequence ID" value="HHR34140.1"/>
    <property type="molecule type" value="Genomic_DNA"/>
</dbReference>
<gene>
    <name evidence="2" type="ORF">ENM46_04235</name>
</gene>
<feature type="region of interest" description="Disordered" evidence="1">
    <location>
        <begin position="48"/>
        <end position="104"/>
    </location>
</feature>
<protein>
    <submittedName>
        <fullName evidence="2">Uncharacterized protein</fullName>
    </submittedName>
</protein>
<reference evidence="2" key="1">
    <citation type="journal article" date="2020" name="mSystems">
        <title>Genome- and Community-Level Interaction Insights into Carbon Utilization and Element Cycling Functions of Hydrothermarchaeota in Hydrothermal Sediment.</title>
        <authorList>
            <person name="Zhou Z."/>
            <person name="Liu Y."/>
            <person name="Xu W."/>
            <person name="Pan J."/>
            <person name="Luo Z.H."/>
            <person name="Li M."/>
        </authorList>
    </citation>
    <scope>NUCLEOTIDE SEQUENCE [LARGE SCALE GENOMIC DNA]</scope>
    <source>
        <strain evidence="2">SpSt-1088</strain>
    </source>
</reference>
<sequence>MTEPISGVQNQTIIMKVSHESSHMISLQQYSAQAAMVNSAQNLVKRTEREMNAPKNVNQTEGKKTQSSTEGKSQGEYIAQQGKQKKEEKSKVTPDNSHILDVRV</sequence>
<organism evidence="2">
    <name type="scientific">Fervidobacterium nodosum</name>
    <dbReference type="NCBI Taxonomy" id="2424"/>
    <lineage>
        <taxon>Bacteria</taxon>
        <taxon>Thermotogati</taxon>
        <taxon>Thermotogota</taxon>
        <taxon>Thermotogae</taxon>
        <taxon>Thermotogales</taxon>
        <taxon>Fervidobacteriaceae</taxon>
        <taxon>Fervidobacterium</taxon>
    </lineage>
</organism>
<dbReference type="AlphaFoldDB" id="A0A7C5U4L9"/>
<evidence type="ECO:0000256" key="1">
    <source>
        <dbReference type="SAM" id="MobiDB-lite"/>
    </source>
</evidence>
<feature type="compositionally biased region" description="Polar residues" evidence="1">
    <location>
        <begin position="55"/>
        <end position="72"/>
    </location>
</feature>
<evidence type="ECO:0000313" key="2">
    <source>
        <dbReference type="EMBL" id="HHR34140.1"/>
    </source>
</evidence>
<feature type="compositionally biased region" description="Basic and acidic residues" evidence="1">
    <location>
        <begin position="84"/>
        <end position="104"/>
    </location>
</feature>
<comment type="caution">
    <text evidence="2">The sequence shown here is derived from an EMBL/GenBank/DDBJ whole genome shotgun (WGS) entry which is preliminary data.</text>
</comment>